<dbReference type="CDD" id="cd07385">
    <property type="entry name" value="MPP_YkuE_C"/>
    <property type="match status" value="1"/>
</dbReference>
<dbReference type="HOGENOM" id="CLU_053842_0_0_0"/>
<dbReference type="AlphaFoldDB" id="F0SKZ8"/>
<reference evidence="6" key="1">
    <citation type="submission" date="2011-02" db="EMBL/GenBank/DDBJ databases">
        <title>The complete genome of Planctomyces brasiliensis DSM 5305.</title>
        <authorList>
            <person name="Lucas S."/>
            <person name="Copeland A."/>
            <person name="Lapidus A."/>
            <person name="Bruce D."/>
            <person name="Goodwin L."/>
            <person name="Pitluck S."/>
            <person name="Kyrpides N."/>
            <person name="Mavromatis K."/>
            <person name="Pagani I."/>
            <person name="Ivanova N."/>
            <person name="Ovchinnikova G."/>
            <person name="Lu M."/>
            <person name="Detter J.C."/>
            <person name="Han C."/>
            <person name="Land M."/>
            <person name="Hauser L."/>
            <person name="Markowitz V."/>
            <person name="Cheng J.-F."/>
            <person name="Hugenholtz P."/>
            <person name="Woyke T."/>
            <person name="Wu D."/>
            <person name="Tindall B."/>
            <person name="Pomrenke H.G."/>
            <person name="Brambilla E."/>
            <person name="Klenk H.-P."/>
            <person name="Eisen J.A."/>
        </authorList>
    </citation>
    <scope>NUCLEOTIDE SEQUENCE [LARGE SCALE GENOMIC DNA]</scope>
    <source>
        <strain evidence="6">ATCC 49424 / DSM 5305 / JCM 21570 / NBRC 103401 / IFAM 1448</strain>
    </source>
</reference>
<dbReference type="eggNOG" id="COG1408">
    <property type="taxonomic scope" value="Bacteria"/>
</dbReference>
<dbReference type="STRING" id="756272.Plabr_2249"/>
<dbReference type="GO" id="GO:0009245">
    <property type="term" value="P:lipid A biosynthetic process"/>
    <property type="evidence" value="ECO:0007669"/>
    <property type="project" value="TreeGrafter"/>
</dbReference>
<dbReference type="RefSeq" id="WP_013628575.1">
    <property type="nucleotide sequence ID" value="NC_015174.1"/>
</dbReference>
<keyword evidence="3" id="KW-1133">Transmembrane helix</keyword>
<keyword evidence="2" id="KW-0378">Hydrolase</keyword>
<dbReference type="InterPro" id="IPR004843">
    <property type="entry name" value="Calcineurin-like_PHP"/>
</dbReference>
<dbReference type="PANTHER" id="PTHR31302:SF31">
    <property type="entry name" value="PHOSPHODIESTERASE YAEI"/>
    <property type="match status" value="1"/>
</dbReference>
<dbReference type="KEGG" id="pbs:Plabr_2249"/>
<dbReference type="Gene3D" id="3.60.21.10">
    <property type="match status" value="1"/>
</dbReference>
<keyword evidence="6" id="KW-1185">Reference proteome</keyword>
<dbReference type="InterPro" id="IPR029052">
    <property type="entry name" value="Metallo-depent_PP-like"/>
</dbReference>
<dbReference type="GO" id="GO:0046872">
    <property type="term" value="F:metal ion binding"/>
    <property type="evidence" value="ECO:0007669"/>
    <property type="project" value="UniProtKB-KW"/>
</dbReference>
<evidence type="ECO:0000259" key="4">
    <source>
        <dbReference type="Pfam" id="PF00149"/>
    </source>
</evidence>
<keyword evidence="3" id="KW-0472">Membrane</keyword>
<dbReference type="EMBL" id="CP002546">
    <property type="protein sequence ID" value="ADY59851.1"/>
    <property type="molecule type" value="Genomic_DNA"/>
</dbReference>
<gene>
    <name evidence="5" type="ordered locus">Plabr_2249</name>
</gene>
<dbReference type="GO" id="GO:0016020">
    <property type="term" value="C:membrane"/>
    <property type="evidence" value="ECO:0007669"/>
    <property type="project" value="GOC"/>
</dbReference>
<keyword evidence="3" id="KW-0812">Transmembrane</keyword>
<feature type="domain" description="Calcineurin-like phosphoesterase" evidence="4">
    <location>
        <begin position="170"/>
        <end position="328"/>
    </location>
</feature>
<dbReference type="PANTHER" id="PTHR31302">
    <property type="entry name" value="TRANSMEMBRANE PROTEIN WITH METALLOPHOSPHOESTERASE DOMAIN-RELATED"/>
    <property type="match status" value="1"/>
</dbReference>
<dbReference type="Pfam" id="PF00149">
    <property type="entry name" value="Metallophos"/>
    <property type="match status" value="1"/>
</dbReference>
<proteinExistence type="predicted"/>
<dbReference type="Proteomes" id="UP000006860">
    <property type="component" value="Chromosome"/>
</dbReference>
<feature type="transmembrane region" description="Helical" evidence="3">
    <location>
        <begin position="6"/>
        <end position="29"/>
    </location>
</feature>
<accession>F0SKZ8</accession>
<protein>
    <submittedName>
        <fullName evidence="5">Metallophosphoesterase</fullName>
    </submittedName>
</protein>
<keyword evidence="1" id="KW-0479">Metal-binding</keyword>
<dbReference type="InterPro" id="IPR051158">
    <property type="entry name" value="Metallophosphoesterase_sf"/>
</dbReference>
<evidence type="ECO:0000313" key="5">
    <source>
        <dbReference type="EMBL" id="ADY59851.1"/>
    </source>
</evidence>
<feature type="transmembrane region" description="Helical" evidence="3">
    <location>
        <begin position="81"/>
        <end position="99"/>
    </location>
</feature>
<evidence type="ECO:0000256" key="3">
    <source>
        <dbReference type="SAM" id="Phobius"/>
    </source>
</evidence>
<feature type="transmembrane region" description="Helical" evidence="3">
    <location>
        <begin position="41"/>
        <end position="61"/>
    </location>
</feature>
<sequence>MALLAKFVLLLLGVFGNAWLWASVVNRLYGLPYHERFLNRWRHVCELGLIGIPLVLAASLFTFDHSTATAGIALVERDSPFSWWWIWSVPALGLGFYAVRVGRRFLDGPPPGFQELSSTVVDVEAELGFPPTGAGPYHKLLKVPGNQALTVELNEKQFEFANLPAEFDGLRVLHISDLHFLGTITKPYFQDVMRRAAEWKPDLVLFTGDLLDDPELTEWLPDTLGQLDAPLGKFSILGNHDWHLDDRVVRSALRDLGWIDCQSQVCEIRREGASLFIGGDERPWMGDAPEFEPVPAEGFKILLSHTPDNIEWARKRGIDLMLSGHNHGGQIKLPIIGPFLAPSLYGVRFTDGVFHLAPTSLHVSRGVSGRHPLRIRCRPEVTLLHLKRTA</sequence>
<dbReference type="OrthoDB" id="9780884at2"/>
<dbReference type="GO" id="GO:0008758">
    <property type="term" value="F:UDP-2,3-diacylglucosamine hydrolase activity"/>
    <property type="evidence" value="ECO:0007669"/>
    <property type="project" value="TreeGrafter"/>
</dbReference>
<name>F0SKZ8_RUBBR</name>
<evidence type="ECO:0000256" key="1">
    <source>
        <dbReference type="ARBA" id="ARBA00022723"/>
    </source>
</evidence>
<evidence type="ECO:0000313" key="6">
    <source>
        <dbReference type="Proteomes" id="UP000006860"/>
    </source>
</evidence>
<evidence type="ECO:0000256" key="2">
    <source>
        <dbReference type="ARBA" id="ARBA00022801"/>
    </source>
</evidence>
<dbReference type="SUPFAM" id="SSF56300">
    <property type="entry name" value="Metallo-dependent phosphatases"/>
    <property type="match status" value="1"/>
</dbReference>
<organism evidence="5 6">
    <name type="scientific">Rubinisphaera brasiliensis (strain ATCC 49424 / DSM 5305 / JCM 21570 / IAM 15109 / NBRC 103401 / IFAM 1448)</name>
    <name type="common">Planctomyces brasiliensis</name>
    <dbReference type="NCBI Taxonomy" id="756272"/>
    <lineage>
        <taxon>Bacteria</taxon>
        <taxon>Pseudomonadati</taxon>
        <taxon>Planctomycetota</taxon>
        <taxon>Planctomycetia</taxon>
        <taxon>Planctomycetales</taxon>
        <taxon>Planctomycetaceae</taxon>
        <taxon>Rubinisphaera</taxon>
    </lineage>
</organism>